<dbReference type="CDD" id="cd00085">
    <property type="entry name" value="HNHc"/>
    <property type="match status" value="1"/>
</dbReference>
<dbReference type="AlphaFoldDB" id="A0A4P7QF90"/>
<dbReference type="InterPro" id="IPR003615">
    <property type="entry name" value="HNH_nuc"/>
</dbReference>
<keyword evidence="3" id="KW-1185">Reference proteome</keyword>
<name>A0A4P7QF90_9CORY</name>
<reference evidence="2 3" key="1">
    <citation type="submission" date="2019-04" db="EMBL/GenBank/DDBJ databases">
        <title>Corynebacterium endometrii sp. nov., isolated from the uterus of a cow with endometritis.</title>
        <authorList>
            <person name="Ballas P."/>
            <person name="Ruckert C."/>
            <person name="Wagener K."/>
            <person name="Drillich M."/>
            <person name="Kaempfer P."/>
            <person name="Busse H.-J."/>
            <person name="Ehling-Schulz M."/>
        </authorList>
    </citation>
    <scope>NUCLEOTIDE SEQUENCE [LARGE SCALE GENOMIC DNA]</scope>
    <source>
        <strain evidence="2 3">LMM-1653</strain>
    </source>
</reference>
<evidence type="ECO:0000313" key="3">
    <source>
        <dbReference type="Proteomes" id="UP000296352"/>
    </source>
</evidence>
<dbReference type="EMBL" id="CP039247">
    <property type="protein sequence ID" value="QCB27454.1"/>
    <property type="molecule type" value="Genomic_DNA"/>
</dbReference>
<feature type="domain" description="HNH nuclease" evidence="1">
    <location>
        <begin position="233"/>
        <end position="287"/>
    </location>
</feature>
<accession>A0A4P7QF90</accession>
<gene>
    <name evidence="2" type="ORF">CENDO_00720</name>
</gene>
<protein>
    <recommendedName>
        <fullName evidence="1">HNH nuclease domain-containing protein</fullName>
    </recommendedName>
</protein>
<evidence type="ECO:0000259" key="1">
    <source>
        <dbReference type="SMART" id="SM00507"/>
    </source>
</evidence>
<evidence type="ECO:0000313" key="2">
    <source>
        <dbReference type="EMBL" id="QCB27454.1"/>
    </source>
</evidence>
<dbReference type="Gene3D" id="1.10.30.50">
    <property type="match status" value="1"/>
</dbReference>
<sequence>MVAQAEGVSKSQMVAWGATPDEADSMLGLWSVYFGQTPFTGLQRRAAASPLSLPDLLRVEKHVAKVKKQRDKWVLRAQLSTSAPEDIDRLAKAFLDEHEPKKAPEMGFRSRRLADRDRFVFDTDKLLGARLRAVLGAKRGSLEELEEALDKAAGPGLPEAVVKLNLIVPLDADLRLVHTDAQDGREAVFRTVEGATLTGAQVLNAKFEESGRVLAVHPAEGKINLYDTERFANPKQFMAAALMNPTCSWPGCYAPAVECQVNHVVAVKNGGLTNMNNLVMACGYHNGVNDDDRCGFTRRGKKLRGYLDILDGVGCRIAYPGASAQFNASAYRFPADLTAA</sequence>
<dbReference type="Proteomes" id="UP000296352">
    <property type="component" value="Chromosome"/>
</dbReference>
<dbReference type="SMART" id="SM00507">
    <property type="entry name" value="HNHc"/>
    <property type="match status" value="1"/>
</dbReference>
<organism evidence="2 3">
    <name type="scientific">Corynebacterium endometrii</name>
    <dbReference type="NCBI Taxonomy" id="2488819"/>
    <lineage>
        <taxon>Bacteria</taxon>
        <taxon>Bacillati</taxon>
        <taxon>Actinomycetota</taxon>
        <taxon>Actinomycetes</taxon>
        <taxon>Mycobacteriales</taxon>
        <taxon>Corynebacteriaceae</taxon>
        <taxon>Corynebacterium</taxon>
    </lineage>
</organism>
<proteinExistence type="predicted"/>
<dbReference type="KEGG" id="cee:CENDO_00720"/>